<dbReference type="PANTHER" id="PTHR43332:SF2">
    <property type="entry name" value="INNER MEMBRANE TRANSPORT PERMEASE YADH"/>
    <property type="match status" value="1"/>
</dbReference>
<sequence length="261" mass="28630">MSVDVSAHSYWIGYKTILIKEVTRILRIWPQTLIPPVITMTLYFVIFGSIIGRRVGEMGGIDYMEFIVPGLIMLSVITNSYGNITSSFFGAKFGKHIEELLISPLPPWIILAGYVSGALFRALSVGFLVWLVAGFFSGFFMHNALVTISILVMTAVVFALGGFINAIYAQKFDDIAIIPTFVLQPMTYLGGVFFSVGLLPGLWEQVALGNPILYMVNALRYGMLGITDVSLGLAYFMIVLFGTLLGGIALFLLKRGTGLRT</sequence>
<dbReference type="PIRSF" id="PIRSF006648">
    <property type="entry name" value="DrrB"/>
    <property type="match status" value="1"/>
</dbReference>
<feature type="transmembrane region" description="Helical" evidence="6">
    <location>
        <begin position="63"/>
        <end position="82"/>
    </location>
</feature>
<dbReference type="PANTHER" id="PTHR43332">
    <property type="entry name" value="INNER MEMBRANE TRANSPORT PERMEASE YADH-RELATED"/>
    <property type="match status" value="1"/>
</dbReference>
<dbReference type="Pfam" id="PF01061">
    <property type="entry name" value="ABC2_membrane"/>
    <property type="match status" value="1"/>
</dbReference>
<keyword evidence="3 6" id="KW-0812">Transmembrane</keyword>
<dbReference type="GO" id="GO:0043190">
    <property type="term" value="C:ATP-binding cassette (ABC) transporter complex"/>
    <property type="evidence" value="ECO:0007669"/>
    <property type="project" value="InterPro"/>
</dbReference>
<keyword evidence="6" id="KW-0813">Transport</keyword>
<keyword evidence="4 6" id="KW-1133">Transmembrane helix</keyword>
<dbReference type="GO" id="GO:0140359">
    <property type="term" value="F:ABC-type transporter activity"/>
    <property type="evidence" value="ECO:0007669"/>
    <property type="project" value="InterPro"/>
</dbReference>
<feature type="domain" description="ABC transmembrane type-2" evidence="7">
    <location>
        <begin position="27"/>
        <end position="256"/>
    </location>
</feature>
<evidence type="ECO:0000256" key="5">
    <source>
        <dbReference type="ARBA" id="ARBA00023136"/>
    </source>
</evidence>
<accession>A0A3E1KD01</accession>
<comment type="similarity">
    <text evidence="2 6">Belongs to the ABC-2 integral membrane protein family.</text>
</comment>
<proteinExistence type="inferred from homology"/>
<feature type="transmembrane region" description="Helical" evidence="6">
    <location>
        <begin position="33"/>
        <end position="51"/>
    </location>
</feature>
<reference evidence="8 9" key="1">
    <citation type="submission" date="2018-08" db="EMBL/GenBank/DDBJ databases">
        <title>Wenzhouxiangella salilacus sp. nov., a novel bacterium isolated from a saline lake in Xinjiang Province, China.</title>
        <authorList>
            <person name="Han S."/>
        </authorList>
    </citation>
    <scope>NUCLEOTIDE SEQUENCE [LARGE SCALE GENOMIC DNA]</scope>
    <source>
        <strain evidence="8 9">XDB06</strain>
    </source>
</reference>
<keyword evidence="9" id="KW-1185">Reference proteome</keyword>
<evidence type="ECO:0000313" key="9">
    <source>
        <dbReference type="Proteomes" id="UP000260351"/>
    </source>
</evidence>
<keyword evidence="6" id="KW-1003">Cell membrane</keyword>
<dbReference type="PRINTS" id="PR00164">
    <property type="entry name" value="ABC2TRNSPORT"/>
</dbReference>
<dbReference type="RefSeq" id="WP_116649075.1">
    <property type="nucleotide sequence ID" value="NZ_QUZK01000002.1"/>
</dbReference>
<protein>
    <recommendedName>
        <fullName evidence="6">Transport permease protein</fullName>
    </recommendedName>
</protein>
<evidence type="ECO:0000313" key="8">
    <source>
        <dbReference type="EMBL" id="RFF32989.1"/>
    </source>
</evidence>
<evidence type="ECO:0000256" key="4">
    <source>
        <dbReference type="ARBA" id="ARBA00022989"/>
    </source>
</evidence>
<evidence type="ECO:0000256" key="6">
    <source>
        <dbReference type="RuleBase" id="RU361157"/>
    </source>
</evidence>
<dbReference type="EMBL" id="QUZK01000002">
    <property type="protein sequence ID" value="RFF32989.1"/>
    <property type="molecule type" value="Genomic_DNA"/>
</dbReference>
<feature type="transmembrane region" description="Helical" evidence="6">
    <location>
        <begin position="145"/>
        <end position="169"/>
    </location>
</feature>
<dbReference type="InterPro" id="IPR047817">
    <property type="entry name" value="ABC2_TM_bact-type"/>
</dbReference>
<gene>
    <name evidence="8" type="ORF">DZC52_00045</name>
</gene>
<evidence type="ECO:0000256" key="1">
    <source>
        <dbReference type="ARBA" id="ARBA00004141"/>
    </source>
</evidence>
<organism evidence="8 9">
    <name type="scientific">Wenzhouxiangella sediminis</name>
    <dbReference type="NCBI Taxonomy" id="1792836"/>
    <lineage>
        <taxon>Bacteria</taxon>
        <taxon>Pseudomonadati</taxon>
        <taxon>Pseudomonadota</taxon>
        <taxon>Gammaproteobacteria</taxon>
        <taxon>Chromatiales</taxon>
        <taxon>Wenzhouxiangellaceae</taxon>
        <taxon>Wenzhouxiangella</taxon>
    </lineage>
</organism>
<dbReference type="PROSITE" id="PS51012">
    <property type="entry name" value="ABC_TM2"/>
    <property type="match status" value="1"/>
</dbReference>
<evidence type="ECO:0000259" key="7">
    <source>
        <dbReference type="PROSITE" id="PS51012"/>
    </source>
</evidence>
<name>A0A3E1KD01_9GAMM</name>
<evidence type="ECO:0000256" key="3">
    <source>
        <dbReference type="ARBA" id="ARBA00022692"/>
    </source>
</evidence>
<comment type="caution">
    <text evidence="8">The sequence shown here is derived from an EMBL/GenBank/DDBJ whole genome shotgun (WGS) entry which is preliminary data.</text>
</comment>
<feature type="transmembrane region" description="Helical" evidence="6">
    <location>
        <begin position="108"/>
        <end position="133"/>
    </location>
</feature>
<feature type="transmembrane region" description="Helical" evidence="6">
    <location>
        <begin position="232"/>
        <end position="253"/>
    </location>
</feature>
<dbReference type="InterPro" id="IPR052522">
    <property type="entry name" value="ABC-2_transport_permease"/>
</dbReference>
<dbReference type="NCBIfam" id="NF011648">
    <property type="entry name" value="PRK15066.1"/>
    <property type="match status" value="1"/>
</dbReference>
<dbReference type="AlphaFoldDB" id="A0A3E1KD01"/>
<dbReference type="InterPro" id="IPR000412">
    <property type="entry name" value="ABC_2_transport"/>
</dbReference>
<dbReference type="InterPro" id="IPR013525">
    <property type="entry name" value="ABC2_TM"/>
</dbReference>
<dbReference type="Proteomes" id="UP000260351">
    <property type="component" value="Unassembled WGS sequence"/>
</dbReference>
<keyword evidence="5 6" id="KW-0472">Membrane</keyword>
<feature type="transmembrane region" description="Helical" evidence="6">
    <location>
        <begin position="175"/>
        <end position="199"/>
    </location>
</feature>
<dbReference type="OrthoDB" id="9804001at2"/>
<comment type="subcellular location">
    <subcellularLocation>
        <location evidence="6">Cell inner membrane</location>
        <topology evidence="6">Multi-pass membrane protein</topology>
    </subcellularLocation>
    <subcellularLocation>
        <location evidence="1">Membrane</location>
        <topology evidence="1">Multi-pass membrane protein</topology>
    </subcellularLocation>
</comment>
<evidence type="ECO:0000256" key="2">
    <source>
        <dbReference type="ARBA" id="ARBA00007783"/>
    </source>
</evidence>